<gene>
    <name evidence="2" type="ORF">SAMN05444274_1361</name>
</gene>
<evidence type="ECO:0000313" key="3">
    <source>
        <dbReference type="Proteomes" id="UP000184164"/>
    </source>
</evidence>
<dbReference type="AlphaFoldDB" id="A0A1M5GUI5"/>
<name>A0A1M5GUI5_9BACT</name>
<sequence length="259" mass="30845">MKHKMIIFSIFLSLISLTTHGQEKTMIKNFEELFNYAYKYYSENKPFDEISKTLYSSIYENYEFFLQTEEVSSNDSNNLQLRFKLFNSYALEGSYQYKNVCPILIDRTDSVFLRSEFLENYKYLNQFVKKFLTNPFNESEFPEKRLTTIPYFGDVEVTRQIIFLDSQMTPDSLEKRTSFHKLFEVISHLILANNELRNEISFVMWKKSYEELELDKKLAINKIAPFTVRITLNYKLPPSPPPPPDMELERFMMGKGKKK</sequence>
<dbReference type="STRING" id="1484053.SAMN05444274_1361"/>
<protein>
    <submittedName>
        <fullName evidence="2">Uncharacterized protein</fullName>
    </submittedName>
</protein>
<proteinExistence type="predicted"/>
<dbReference type="RefSeq" id="WP_073003677.1">
    <property type="nucleotide sequence ID" value="NZ_FQUM01000036.1"/>
</dbReference>
<keyword evidence="3" id="KW-1185">Reference proteome</keyword>
<accession>A0A1M5GUI5</accession>
<reference evidence="2 3" key="1">
    <citation type="submission" date="2016-11" db="EMBL/GenBank/DDBJ databases">
        <authorList>
            <person name="Jaros S."/>
            <person name="Januszkiewicz K."/>
            <person name="Wedrychowicz H."/>
        </authorList>
    </citation>
    <scope>NUCLEOTIDE SEQUENCE [LARGE SCALE GENOMIC DNA]</scope>
    <source>
        <strain evidence="2 3">DSM 26910</strain>
    </source>
</reference>
<evidence type="ECO:0000313" key="2">
    <source>
        <dbReference type="EMBL" id="SHG07367.1"/>
    </source>
</evidence>
<dbReference type="EMBL" id="FQUM01000036">
    <property type="protein sequence ID" value="SHG07367.1"/>
    <property type="molecule type" value="Genomic_DNA"/>
</dbReference>
<feature type="chain" id="PRO_5012974212" evidence="1">
    <location>
        <begin position="22"/>
        <end position="259"/>
    </location>
</feature>
<evidence type="ECO:0000256" key="1">
    <source>
        <dbReference type="SAM" id="SignalP"/>
    </source>
</evidence>
<dbReference type="Proteomes" id="UP000184164">
    <property type="component" value="Unassembled WGS sequence"/>
</dbReference>
<keyword evidence="1" id="KW-0732">Signal</keyword>
<dbReference type="OrthoDB" id="9801500at2"/>
<organism evidence="2 3">
    <name type="scientific">Mariniphaga anaerophila</name>
    <dbReference type="NCBI Taxonomy" id="1484053"/>
    <lineage>
        <taxon>Bacteria</taxon>
        <taxon>Pseudomonadati</taxon>
        <taxon>Bacteroidota</taxon>
        <taxon>Bacteroidia</taxon>
        <taxon>Marinilabiliales</taxon>
        <taxon>Prolixibacteraceae</taxon>
        <taxon>Mariniphaga</taxon>
    </lineage>
</organism>
<feature type="signal peptide" evidence="1">
    <location>
        <begin position="1"/>
        <end position="21"/>
    </location>
</feature>